<dbReference type="PROSITE" id="PS50893">
    <property type="entry name" value="ABC_TRANSPORTER_2"/>
    <property type="match status" value="1"/>
</dbReference>
<sequence>MDGVEVRALDNVDLDIKRGEFLSIIGPSGSGKSTLLHMIGILDTPSSGSIAIDGKVVTDMSEKDRSRIRNEVLGFIFQYHHLMPDFNALENVMMPLLIGGMKRGEAKKVAARLLEEVGLGDRMDHRPNQLSGGQAQRVAIARALANNPGIVIGDESTGNLDTKSSDRIYELLRQLNRDRGQTFILVTHDEEMARKTDRIIRIVDGRIASDSI</sequence>
<dbReference type="Proteomes" id="UP000319335">
    <property type="component" value="Unassembled WGS sequence"/>
</dbReference>
<evidence type="ECO:0000256" key="2">
    <source>
        <dbReference type="ARBA" id="ARBA00022448"/>
    </source>
</evidence>
<dbReference type="PROSITE" id="PS00211">
    <property type="entry name" value="ABC_TRANSPORTER_1"/>
    <property type="match status" value="1"/>
</dbReference>
<evidence type="ECO:0000259" key="5">
    <source>
        <dbReference type="PROSITE" id="PS50893"/>
    </source>
</evidence>
<dbReference type="GO" id="GO:0005524">
    <property type="term" value="F:ATP binding"/>
    <property type="evidence" value="ECO:0007669"/>
    <property type="project" value="UniProtKB-KW"/>
</dbReference>
<proteinExistence type="inferred from homology"/>
<protein>
    <submittedName>
        <fullName evidence="6">ABC transporter ATP-binding protein</fullName>
    </submittedName>
</protein>
<accession>A0A7Z8P2B1</accession>
<dbReference type="InterPro" id="IPR017871">
    <property type="entry name" value="ABC_transporter-like_CS"/>
</dbReference>
<dbReference type="GO" id="GO:0098796">
    <property type="term" value="C:membrane protein complex"/>
    <property type="evidence" value="ECO:0007669"/>
    <property type="project" value="UniProtKB-ARBA"/>
</dbReference>
<dbReference type="CDD" id="cd03255">
    <property type="entry name" value="ABC_MJ0796_LolCDE_FtsE"/>
    <property type="match status" value="1"/>
</dbReference>
<evidence type="ECO:0000256" key="3">
    <source>
        <dbReference type="ARBA" id="ARBA00022741"/>
    </source>
</evidence>
<dbReference type="InterPro" id="IPR017911">
    <property type="entry name" value="MacB-like_ATP-bd"/>
</dbReference>
<dbReference type="PANTHER" id="PTHR42798">
    <property type="entry name" value="LIPOPROTEIN-RELEASING SYSTEM ATP-BINDING PROTEIN LOLD"/>
    <property type="match status" value="1"/>
</dbReference>
<organism evidence="6 7">
    <name type="scientific">Methanolobus vulcani</name>
    <dbReference type="NCBI Taxonomy" id="38026"/>
    <lineage>
        <taxon>Archaea</taxon>
        <taxon>Methanobacteriati</taxon>
        <taxon>Methanobacteriota</taxon>
        <taxon>Stenosarchaea group</taxon>
        <taxon>Methanomicrobia</taxon>
        <taxon>Methanosarcinales</taxon>
        <taxon>Methanosarcinaceae</taxon>
        <taxon>Methanolobus</taxon>
    </lineage>
</organism>
<dbReference type="EMBL" id="VIAQ01000015">
    <property type="protein sequence ID" value="TQD25440.1"/>
    <property type="molecule type" value="Genomic_DNA"/>
</dbReference>
<dbReference type="InterPro" id="IPR003593">
    <property type="entry name" value="AAA+_ATPase"/>
</dbReference>
<evidence type="ECO:0000256" key="4">
    <source>
        <dbReference type="ARBA" id="ARBA00022840"/>
    </source>
</evidence>
<dbReference type="Gene3D" id="3.40.50.300">
    <property type="entry name" value="P-loop containing nucleotide triphosphate hydrolases"/>
    <property type="match status" value="1"/>
</dbReference>
<evidence type="ECO:0000256" key="1">
    <source>
        <dbReference type="ARBA" id="ARBA00005417"/>
    </source>
</evidence>
<keyword evidence="2" id="KW-0813">Transport</keyword>
<dbReference type="Pfam" id="PF00005">
    <property type="entry name" value="ABC_tran"/>
    <property type="match status" value="1"/>
</dbReference>
<gene>
    <name evidence="6" type="ORF">FKV42_08235</name>
</gene>
<dbReference type="InterPro" id="IPR027417">
    <property type="entry name" value="P-loop_NTPase"/>
</dbReference>
<dbReference type="GO" id="GO:0022857">
    <property type="term" value="F:transmembrane transporter activity"/>
    <property type="evidence" value="ECO:0007669"/>
    <property type="project" value="UniProtKB-ARBA"/>
</dbReference>
<dbReference type="InterPro" id="IPR003439">
    <property type="entry name" value="ABC_transporter-like_ATP-bd"/>
</dbReference>
<dbReference type="GO" id="GO:0016887">
    <property type="term" value="F:ATP hydrolysis activity"/>
    <property type="evidence" value="ECO:0007669"/>
    <property type="project" value="InterPro"/>
</dbReference>
<evidence type="ECO:0000313" key="7">
    <source>
        <dbReference type="Proteomes" id="UP000319335"/>
    </source>
</evidence>
<name>A0A7Z8P2B1_9EURY</name>
<keyword evidence="4 6" id="KW-0067">ATP-binding</keyword>
<comment type="caution">
    <text evidence="6">The sequence shown here is derived from an EMBL/GenBank/DDBJ whole genome shotgun (WGS) entry which is preliminary data.</text>
</comment>
<dbReference type="RefSeq" id="WP_154810167.1">
    <property type="nucleotide sequence ID" value="NZ_VIAQ01000015.1"/>
</dbReference>
<feature type="domain" description="ABC transporter" evidence="5">
    <location>
        <begin position="1"/>
        <end position="212"/>
    </location>
</feature>
<dbReference type="FunFam" id="3.40.50.300:FF:000032">
    <property type="entry name" value="Export ABC transporter ATP-binding protein"/>
    <property type="match status" value="1"/>
</dbReference>
<dbReference type="SMART" id="SM00382">
    <property type="entry name" value="AAA"/>
    <property type="match status" value="1"/>
</dbReference>
<dbReference type="AlphaFoldDB" id="A0A7Z8P2B1"/>
<comment type="similarity">
    <text evidence="1">Belongs to the ABC transporter superfamily.</text>
</comment>
<keyword evidence="7" id="KW-1185">Reference proteome</keyword>
<evidence type="ECO:0000313" key="6">
    <source>
        <dbReference type="EMBL" id="TQD25440.1"/>
    </source>
</evidence>
<dbReference type="OrthoDB" id="31298at2157"/>
<dbReference type="PANTHER" id="PTHR42798:SF2">
    <property type="entry name" value="ABC TRANSPORTER ATP-BINDING PROTEIN MG467-RELATED"/>
    <property type="match status" value="1"/>
</dbReference>
<keyword evidence="3" id="KW-0547">Nucleotide-binding</keyword>
<dbReference type="SUPFAM" id="SSF52540">
    <property type="entry name" value="P-loop containing nucleoside triphosphate hydrolases"/>
    <property type="match status" value="1"/>
</dbReference>
<reference evidence="6 7" key="1">
    <citation type="submission" date="2019-06" db="EMBL/GenBank/DDBJ databases">
        <title>Draft genome sequence of Methanolobus vulcani B1d.</title>
        <authorList>
            <person name="Creighbaum A.J."/>
            <person name="Ticak T."/>
            <person name="Hariraju D."/>
            <person name="Arivett B.A."/>
            <person name="Ferguson D.J.Jr."/>
        </authorList>
    </citation>
    <scope>NUCLEOTIDE SEQUENCE [LARGE SCALE GENOMIC DNA]</scope>
    <source>
        <strain evidence="6 7">B1d</strain>
    </source>
</reference>